<reference evidence="1" key="2">
    <citation type="journal article" date="2020" name="Nat. Commun.">
        <title>Large-scale genome sequencing of mycorrhizal fungi provides insights into the early evolution of symbiotic traits.</title>
        <authorList>
            <person name="Miyauchi S."/>
            <person name="Kiss E."/>
            <person name="Kuo A."/>
            <person name="Drula E."/>
            <person name="Kohler A."/>
            <person name="Sanchez-Garcia M."/>
            <person name="Morin E."/>
            <person name="Andreopoulos B."/>
            <person name="Barry K.W."/>
            <person name="Bonito G."/>
            <person name="Buee M."/>
            <person name="Carver A."/>
            <person name="Chen C."/>
            <person name="Cichocki N."/>
            <person name="Clum A."/>
            <person name="Culley D."/>
            <person name="Crous P.W."/>
            <person name="Fauchery L."/>
            <person name="Girlanda M."/>
            <person name="Hayes R.D."/>
            <person name="Keri Z."/>
            <person name="LaButti K."/>
            <person name="Lipzen A."/>
            <person name="Lombard V."/>
            <person name="Magnuson J."/>
            <person name="Maillard F."/>
            <person name="Murat C."/>
            <person name="Nolan M."/>
            <person name="Ohm R.A."/>
            <person name="Pangilinan J."/>
            <person name="Pereira M.F."/>
            <person name="Perotto S."/>
            <person name="Peter M."/>
            <person name="Pfister S."/>
            <person name="Riley R."/>
            <person name="Sitrit Y."/>
            <person name="Stielow J.B."/>
            <person name="Szollosi G."/>
            <person name="Zifcakova L."/>
            <person name="Stursova M."/>
            <person name="Spatafora J.W."/>
            <person name="Tedersoo L."/>
            <person name="Vaario L.M."/>
            <person name="Yamada A."/>
            <person name="Yan M."/>
            <person name="Wang P."/>
            <person name="Xu J."/>
            <person name="Bruns T."/>
            <person name="Baldrian P."/>
            <person name="Vilgalys R."/>
            <person name="Dunand C."/>
            <person name="Henrissat B."/>
            <person name="Grigoriev I.V."/>
            <person name="Hibbett D."/>
            <person name="Nagy L.G."/>
            <person name="Martin F.M."/>
        </authorList>
    </citation>
    <scope>NUCLEOTIDE SEQUENCE</scope>
    <source>
        <strain evidence="1">Prilba</strain>
    </source>
</reference>
<protein>
    <submittedName>
        <fullName evidence="1">Uncharacterized protein</fullName>
    </submittedName>
</protein>
<dbReference type="EMBL" id="WHVB01000037">
    <property type="protein sequence ID" value="KAF8467080.1"/>
    <property type="molecule type" value="Genomic_DNA"/>
</dbReference>
<evidence type="ECO:0000313" key="1">
    <source>
        <dbReference type="EMBL" id="KAF8467080.1"/>
    </source>
</evidence>
<dbReference type="Proteomes" id="UP000759537">
    <property type="component" value="Unassembled WGS sequence"/>
</dbReference>
<gene>
    <name evidence="1" type="ORF">DFH94DRAFT_685930</name>
</gene>
<sequence length="214" mass="23188">MALYGAVTMYDVQGAKGLVHQNLTTNYYGERGAGAGVARWGEVGQGRAGQRNTGWGGVRWDGVGRRDARWDGVGWGNATQCGLESDAARARARAWVWACAWASSEGKGCEFEGEGVDCEVEGEEHGQKCVSIETWCLGKCEGVWWAKAKARVCGGQRHGGQGRGHVVGKGKGVWWEGEQGRASEGLTRGRSQWMGGGVKQKTSTLNMWMLNFRM</sequence>
<proteinExistence type="predicted"/>
<evidence type="ECO:0000313" key="2">
    <source>
        <dbReference type="Proteomes" id="UP000759537"/>
    </source>
</evidence>
<reference evidence="1" key="1">
    <citation type="submission" date="2019-10" db="EMBL/GenBank/DDBJ databases">
        <authorList>
            <consortium name="DOE Joint Genome Institute"/>
            <person name="Kuo A."/>
            <person name="Miyauchi S."/>
            <person name="Kiss E."/>
            <person name="Drula E."/>
            <person name="Kohler A."/>
            <person name="Sanchez-Garcia M."/>
            <person name="Andreopoulos B."/>
            <person name="Barry K.W."/>
            <person name="Bonito G."/>
            <person name="Buee M."/>
            <person name="Carver A."/>
            <person name="Chen C."/>
            <person name="Cichocki N."/>
            <person name="Clum A."/>
            <person name="Culley D."/>
            <person name="Crous P.W."/>
            <person name="Fauchery L."/>
            <person name="Girlanda M."/>
            <person name="Hayes R."/>
            <person name="Keri Z."/>
            <person name="LaButti K."/>
            <person name="Lipzen A."/>
            <person name="Lombard V."/>
            <person name="Magnuson J."/>
            <person name="Maillard F."/>
            <person name="Morin E."/>
            <person name="Murat C."/>
            <person name="Nolan M."/>
            <person name="Ohm R."/>
            <person name="Pangilinan J."/>
            <person name="Pereira M."/>
            <person name="Perotto S."/>
            <person name="Peter M."/>
            <person name="Riley R."/>
            <person name="Sitrit Y."/>
            <person name="Stielow B."/>
            <person name="Szollosi G."/>
            <person name="Zifcakova L."/>
            <person name="Stursova M."/>
            <person name="Spatafora J.W."/>
            <person name="Tedersoo L."/>
            <person name="Vaario L.-M."/>
            <person name="Yamada A."/>
            <person name="Yan M."/>
            <person name="Wang P."/>
            <person name="Xu J."/>
            <person name="Bruns T."/>
            <person name="Baldrian P."/>
            <person name="Vilgalys R."/>
            <person name="Henrissat B."/>
            <person name="Grigoriev I.V."/>
            <person name="Hibbett D."/>
            <person name="Nagy L.G."/>
            <person name="Martin F.M."/>
        </authorList>
    </citation>
    <scope>NUCLEOTIDE SEQUENCE</scope>
    <source>
        <strain evidence="1">Prilba</strain>
    </source>
</reference>
<keyword evidence="2" id="KW-1185">Reference proteome</keyword>
<comment type="caution">
    <text evidence="1">The sequence shown here is derived from an EMBL/GenBank/DDBJ whole genome shotgun (WGS) entry which is preliminary data.</text>
</comment>
<dbReference type="AlphaFoldDB" id="A0A9P5JX86"/>
<organism evidence="1 2">
    <name type="scientific">Russula ochroleuca</name>
    <dbReference type="NCBI Taxonomy" id="152965"/>
    <lineage>
        <taxon>Eukaryota</taxon>
        <taxon>Fungi</taxon>
        <taxon>Dikarya</taxon>
        <taxon>Basidiomycota</taxon>
        <taxon>Agaricomycotina</taxon>
        <taxon>Agaricomycetes</taxon>
        <taxon>Russulales</taxon>
        <taxon>Russulaceae</taxon>
        <taxon>Russula</taxon>
    </lineage>
</organism>
<name>A0A9P5JX86_9AGAM</name>
<accession>A0A9P5JX86</accession>